<name>A0ABN3JI08_9ACTN</name>
<feature type="region of interest" description="Disordered" evidence="2">
    <location>
        <begin position="24"/>
        <end position="51"/>
    </location>
</feature>
<evidence type="ECO:0000313" key="5">
    <source>
        <dbReference type="Proteomes" id="UP001501231"/>
    </source>
</evidence>
<gene>
    <name evidence="4" type="ORF">GCM10010191_50800</name>
</gene>
<dbReference type="EMBL" id="BAAARW010000020">
    <property type="protein sequence ID" value="GAA2430968.1"/>
    <property type="molecule type" value="Genomic_DNA"/>
</dbReference>
<dbReference type="RefSeq" id="WP_344592153.1">
    <property type="nucleotide sequence ID" value="NZ_BAAARW010000020.1"/>
</dbReference>
<dbReference type="InterPro" id="IPR009003">
    <property type="entry name" value="Peptidase_S1_PA"/>
</dbReference>
<dbReference type="PANTHER" id="PTHR15462">
    <property type="entry name" value="SERINE PROTEASE"/>
    <property type="match status" value="1"/>
</dbReference>
<keyword evidence="5" id="KW-1185">Reference proteome</keyword>
<dbReference type="SUPFAM" id="SSF50494">
    <property type="entry name" value="Trypsin-like serine proteases"/>
    <property type="match status" value="1"/>
</dbReference>
<feature type="signal peptide" evidence="3">
    <location>
        <begin position="1"/>
        <end position="20"/>
    </location>
</feature>
<keyword evidence="1 3" id="KW-0732">Signal</keyword>
<feature type="region of interest" description="Disordered" evidence="2">
    <location>
        <begin position="67"/>
        <end position="96"/>
    </location>
</feature>
<accession>A0ABN3JI08</accession>
<evidence type="ECO:0000313" key="4">
    <source>
        <dbReference type="EMBL" id="GAA2430968.1"/>
    </source>
</evidence>
<sequence>MRTTKIMSIASVAVIGVVTAGCSGSSTSARQQSASARVTDPAPLAHEAEGSARAADYWTPARMKAAKPLKESAPSAATRSAKARPKSGRPVDIAPVAPAGNTAVRSATGGVSAAGATQATWKKGGLVAKTAGKLFGKGDNGADFVASGNVVTSKDGDVVFTVGHALRTATGKWTTNLVFVPGYNNGKSPYGRFPVRKAYVPLEYMTKDAAGNIVKDRRYDFGAVSVKPVNGKKIQSVVGGQGTSFNIANRPSGYLFGYPSNGNGGKTLQFCSGPQVEDPAGTMPHGMTCDMGGGSSGGPWFRNFNTTKGTGYQISVHAARTSTSYGPYFGASVLATFRAAERD</sequence>
<evidence type="ECO:0000256" key="1">
    <source>
        <dbReference type="ARBA" id="ARBA00022729"/>
    </source>
</evidence>
<feature type="compositionally biased region" description="Low complexity" evidence="2">
    <location>
        <begin position="24"/>
        <end position="37"/>
    </location>
</feature>
<dbReference type="Proteomes" id="UP001501231">
    <property type="component" value="Unassembled WGS sequence"/>
</dbReference>
<proteinExistence type="predicted"/>
<reference evidence="4 5" key="1">
    <citation type="journal article" date="2019" name="Int. J. Syst. Evol. Microbiol.">
        <title>The Global Catalogue of Microorganisms (GCM) 10K type strain sequencing project: providing services to taxonomists for standard genome sequencing and annotation.</title>
        <authorList>
            <consortium name="The Broad Institute Genomics Platform"/>
            <consortium name="The Broad Institute Genome Sequencing Center for Infectious Disease"/>
            <person name="Wu L."/>
            <person name="Ma J."/>
        </authorList>
    </citation>
    <scope>NUCLEOTIDE SEQUENCE [LARGE SCALE GENOMIC DNA]</scope>
    <source>
        <strain evidence="4 5">JCM 3325</strain>
    </source>
</reference>
<dbReference type="InterPro" id="IPR050966">
    <property type="entry name" value="Glutamyl_endopeptidase"/>
</dbReference>
<dbReference type="InterPro" id="IPR043504">
    <property type="entry name" value="Peptidase_S1_PA_chymotrypsin"/>
</dbReference>
<feature type="chain" id="PRO_5045668466" evidence="3">
    <location>
        <begin position="21"/>
        <end position="343"/>
    </location>
</feature>
<protein>
    <submittedName>
        <fullName evidence="4">Peptidase</fullName>
    </submittedName>
</protein>
<dbReference type="PANTHER" id="PTHR15462:SF8">
    <property type="entry name" value="SERINE PROTEASE"/>
    <property type="match status" value="1"/>
</dbReference>
<dbReference type="Gene3D" id="2.40.10.10">
    <property type="entry name" value="Trypsin-like serine proteases"/>
    <property type="match status" value="2"/>
</dbReference>
<organism evidence="4 5">
    <name type="scientific">Actinomadura vinacea</name>
    <dbReference type="NCBI Taxonomy" id="115336"/>
    <lineage>
        <taxon>Bacteria</taxon>
        <taxon>Bacillati</taxon>
        <taxon>Actinomycetota</taxon>
        <taxon>Actinomycetes</taxon>
        <taxon>Streptosporangiales</taxon>
        <taxon>Thermomonosporaceae</taxon>
        <taxon>Actinomadura</taxon>
    </lineage>
</organism>
<evidence type="ECO:0000256" key="3">
    <source>
        <dbReference type="SAM" id="SignalP"/>
    </source>
</evidence>
<evidence type="ECO:0000256" key="2">
    <source>
        <dbReference type="SAM" id="MobiDB-lite"/>
    </source>
</evidence>
<dbReference type="PROSITE" id="PS51257">
    <property type="entry name" value="PROKAR_LIPOPROTEIN"/>
    <property type="match status" value="1"/>
</dbReference>
<comment type="caution">
    <text evidence="4">The sequence shown here is derived from an EMBL/GenBank/DDBJ whole genome shotgun (WGS) entry which is preliminary data.</text>
</comment>